<evidence type="ECO:0000313" key="2">
    <source>
        <dbReference type="Proteomes" id="UP000242682"/>
    </source>
</evidence>
<dbReference type="EMBL" id="PYAT01000007">
    <property type="protein sequence ID" value="PSL36333.1"/>
    <property type="molecule type" value="Genomic_DNA"/>
</dbReference>
<reference evidence="1 2" key="1">
    <citation type="submission" date="2018-03" db="EMBL/GenBank/DDBJ databases">
        <title>Genomic Encyclopedia of Type Strains, Phase III (KMG-III): the genomes of soil and plant-associated and newly described type strains.</title>
        <authorList>
            <person name="Whitman W."/>
        </authorList>
    </citation>
    <scope>NUCLEOTIDE SEQUENCE [LARGE SCALE GENOMIC DNA]</scope>
    <source>
        <strain evidence="1 2">CGMCC 1.12259</strain>
    </source>
</reference>
<evidence type="ECO:0000313" key="1">
    <source>
        <dbReference type="EMBL" id="PSL36333.1"/>
    </source>
</evidence>
<dbReference type="AlphaFoldDB" id="A0A2P8GQT4"/>
<accession>A0A2P8GQT4</accession>
<name>A0A2P8GQT4_9BACL</name>
<comment type="caution">
    <text evidence="1">The sequence shown here is derived from an EMBL/GenBank/DDBJ whole genome shotgun (WGS) entry which is preliminary data.</text>
</comment>
<proteinExistence type="predicted"/>
<organism evidence="1 2">
    <name type="scientific">Planomicrobium soli</name>
    <dbReference type="NCBI Taxonomy" id="1176648"/>
    <lineage>
        <taxon>Bacteria</taxon>
        <taxon>Bacillati</taxon>
        <taxon>Bacillota</taxon>
        <taxon>Bacilli</taxon>
        <taxon>Bacillales</taxon>
        <taxon>Caryophanaceae</taxon>
        <taxon>Planomicrobium</taxon>
    </lineage>
</organism>
<protein>
    <submittedName>
        <fullName evidence="1">Uncharacterized protein</fullName>
    </submittedName>
</protein>
<dbReference type="OrthoDB" id="2429194at2"/>
<dbReference type="Proteomes" id="UP000242682">
    <property type="component" value="Unassembled WGS sequence"/>
</dbReference>
<gene>
    <name evidence="1" type="ORF">B0H99_107154</name>
</gene>
<keyword evidence="2" id="KW-1185">Reference proteome</keyword>
<dbReference type="RefSeq" id="WP_106533692.1">
    <property type="nucleotide sequence ID" value="NZ_PYAT01000007.1"/>
</dbReference>
<sequence length="138" mass="16473">MFLFKRNLSLNDSELNEIKEYVGKTIEKMLITKEETLNILKQYDMVLICSWEGDYMVTDIFQLSKFTISDRTNIRSQNTPFYTVARSLTYRKETILYLDEHKEKGLMIKNLQAFYYVCDLLKTLDVDVFSAQEYKCVW</sequence>